<reference evidence="1 2" key="1">
    <citation type="submission" date="2023-09" db="EMBL/GenBank/DDBJ databases">
        <authorList>
            <person name="Rey-Velasco X."/>
        </authorList>
    </citation>
    <scope>NUCLEOTIDE SEQUENCE [LARGE SCALE GENOMIC DNA]</scope>
    <source>
        <strain evidence="1 2">W311</strain>
    </source>
</reference>
<dbReference type="RefSeq" id="WP_313915565.1">
    <property type="nucleotide sequence ID" value="NZ_CP135076.1"/>
</dbReference>
<proteinExistence type="predicted"/>
<protein>
    <submittedName>
        <fullName evidence="1">Uncharacterized protein</fullName>
    </submittedName>
</protein>
<dbReference type="EMBL" id="CP135076">
    <property type="protein sequence ID" value="WNO53780.1"/>
    <property type="molecule type" value="Genomic_DNA"/>
</dbReference>
<name>A0ABZ0B8N0_9SPHN</name>
<keyword evidence="2" id="KW-1185">Reference proteome</keyword>
<dbReference type="Proteomes" id="UP001302249">
    <property type="component" value="Chromosome"/>
</dbReference>
<evidence type="ECO:0000313" key="1">
    <source>
        <dbReference type="EMBL" id="WNO53780.1"/>
    </source>
</evidence>
<sequence length="98" mass="10961">MAAITHVRSLDYVAGMLGEDAELLQAIVWNDDNLTYGAIISVYTGPDEAITALTDDGVEELSDMLREARRTTETWHDFLDDFVDDPELAARFKAQTPR</sequence>
<evidence type="ECO:0000313" key="2">
    <source>
        <dbReference type="Proteomes" id="UP001302249"/>
    </source>
</evidence>
<organism evidence="1 2">
    <name type="scientific">Stakelama saccharophila</name>
    <dbReference type="NCBI Taxonomy" id="3075605"/>
    <lineage>
        <taxon>Bacteria</taxon>
        <taxon>Pseudomonadati</taxon>
        <taxon>Pseudomonadota</taxon>
        <taxon>Alphaproteobacteria</taxon>
        <taxon>Sphingomonadales</taxon>
        <taxon>Sphingomonadaceae</taxon>
        <taxon>Stakelama</taxon>
    </lineage>
</organism>
<gene>
    <name evidence="1" type="ORF">RPR59_00500</name>
</gene>
<accession>A0ABZ0B8N0</accession>